<protein>
    <submittedName>
        <fullName evidence="7">[Pyruvate dehydrogenase [acetyl-transferring]]-phosphatase 1, mitochondrial</fullName>
        <ecNumber evidence="7">3.1.3.43</ecNumber>
    </submittedName>
</protein>
<evidence type="ECO:0000313" key="8">
    <source>
        <dbReference type="Proteomes" id="UP001161017"/>
    </source>
</evidence>
<evidence type="ECO:0000256" key="2">
    <source>
        <dbReference type="ARBA" id="ARBA00022801"/>
    </source>
</evidence>
<sequence>MTLYACNNLTNELLWSVAGIFDGHAGSETAFALSTYLRGYIVNELQLATEPLASTAADQGLKKAFLDLDHDIMSVATQAVQGTRFLNDAISEVGAAYSGSCALVSYFNEETKEFKVACTGDSRAVLGRRNDKGKWEAIPLSIDQTGNNEEEIQRLQKEHPDEPDMIKKGRLLGLAVTRAFGDGRWKWSREVQEQAKERFFGPDIREGLKSPPYLTAEPVVTTIKIDPDRGDFVIMASDGLWDHLSNEQAVDLVGRWLQTHDMTRPAPPPDLAKGTPEILAPSDLSKKSKPVPGKKYTEQAKITEKDYVNVDENVATHLVRNAFGGANEDRLLGLVTAEPPLSRELRDDTTVIVQLFGHDPDAFEEY</sequence>
<organism evidence="7 8">
    <name type="scientific">Ramalina farinacea</name>
    <dbReference type="NCBI Taxonomy" id="258253"/>
    <lineage>
        <taxon>Eukaryota</taxon>
        <taxon>Fungi</taxon>
        <taxon>Dikarya</taxon>
        <taxon>Ascomycota</taxon>
        <taxon>Pezizomycotina</taxon>
        <taxon>Lecanoromycetes</taxon>
        <taxon>OSLEUM clade</taxon>
        <taxon>Lecanoromycetidae</taxon>
        <taxon>Lecanorales</taxon>
        <taxon>Lecanorineae</taxon>
        <taxon>Ramalinaceae</taxon>
        <taxon>Ramalina</taxon>
    </lineage>
</organism>
<dbReference type="CDD" id="cd00143">
    <property type="entry name" value="PP2Cc"/>
    <property type="match status" value="1"/>
</dbReference>
<gene>
    <name evidence="7" type="primary">PTC5_2</name>
    <name evidence="7" type="ORF">OHK93_007761</name>
</gene>
<feature type="domain" description="PPM-type phosphatase" evidence="6">
    <location>
        <begin position="1"/>
        <end position="356"/>
    </location>
</feature>
<dbReference type="InterPro" id="IPR000222">
    <property type="entry name" value="PP2C_BS"/>
</dbReference>
<reference evidence="7" key="1">
    <citation type="journal article" date="2023" name="Genome Biol. Evol.">
        <title>First Whole Genome Sequence and Flow Cytometry Genome Size Data for the Lichen-Forming Fungus Ramalina farinacea (Ascomycota).</title>
        <authorList>
            <person name="Llewellyn T."/>
            <person name="Mian S."/>
            <person name="Hill R."/>
            <person name="Leitch I.J."/>
            <person name="Gaya E."/>
        </authorList>
    </citation>
    <scope>NUCLEOTIDE SEQUENCE</scope>
    <source>
        <strain evidence="7">LIQ254RAFAR</strain>
    </source>
</reference>
<dbReference type="PROSITE" id="PS01032">
    <property type="entry name" value="PPM_1"/>
    <property type="match status" value="1"/>
</dbReference>
<dbReference type="GO" id="GO:0004741">
    <property type="term" value="F:[pyruvate dehydrogenase (acetyl-transferring)]-phosphatase activity"/>
    <property type="evidence" value="ECO:0007669"/>
    <property type="project" value="UniProtKB-EC"/>
</dbReference>
<keyword evidence="1" id="KW-0479">Metal-binding</keyword>
<dbReference type="PANTHER" id="PTHR13832">
    <property type="entry name" value="PROTEIN PHOSPHATASE 2C"/>
    <property type="match status" value="1"/>
</dbReference>
<evidence type="ECO:0000256" key="3">
    <source>
        <dbReference type="ARBA" id="ARBA00022912"/>
    </source>
</evidence>
<dbReference type="Proteomes" id="UP001161017">
    <property type="component" value="Unassembled WGS sequence"/>
</dbReference>
<evidence type="ECO:0000259" key="6">
    <source>
        <dbReference type="PROSITE" id="PS51746"/>
    </source>
</evidence>
<dbReference type="SUPFAM" id="SSF81606">
    <property type="entry name" value="PP2C-like"/>
    <property type="match status" value="1"/>
</dbReference>
<evidence type="ECO:0000313" key="7">
    <source>
        <dbReference type="EMBL" id="MDI1488486.1"/>
    </source>
</evidence>
<dbReference type="GO" id="GO:0005739">
    <property type="term" value="C:mitochondrion"/>
    <property type="evidence" value="ECO:0007669"/>
    <property type="project" value="TreeGrafter"/>
</dbReference>
<comment type="caution">
    <text evidence="7">The sequence shown here is derived from an EMBL/GenBank/DDBJ whole genome shotgun (WGS) entry which is preliminary data.</text>
</comment>
<dbReference type="SMART" id="SM00332">
    <property type="entry name" value="PP2Cc"/>
    <property type="match status" value="1"/>
</dbReference>
<dbReference type="Pfam" id="PF00481">
    <property type="entry name" value="PP2C"/>
    <property type="match status" value="1"/>
</dbReference>
<accession>A0AA43QP04</accession>
<evidence type="ECO:0000256" key="1">
    <source>
        <dbReference type="ARBA" id="ARBA00022723"/>
    </source>
</evidence>
<dbReference type="AlphaFoldDB" id="A0AA43QP04"/>
<keyword evidence="8" id="KW-1185">Reference proteome</keyword>
<proteinExistence type="inferred from homology"/>
<dbReference type="PANTHER" id="PTHR13832:SF792">
    <property type="entry name" value="GM14286P"/>
    <property type="match status" value="1"/>
</dbReference>
<dbReference type="InterPro" id="IPR036457">
    <property type="entry name" value="PPM-type-like_dom_sf"/>
</dbReference>
<evidence type="ECO:0000256" key="4">
    <source>
        <dbReference type="RuleBase" id="RU003465"/>
    </source>
</evidence>
<evidence type="ECO:0000256" key="5">
    <source>
        <dbReference type="SAM" id="MobiDB-lite"/>
    </source>
</evidence>
<name>A0AA43QP04_9LECA</name>
<feature type="region of interest" description="Disordered" evidence="5">
    <location>
        <begin position="265"/>
        <end position="296"/>
    </location>
</feature>
<comment type="similarity">
    <text evidence="4">Belongs to the PP2C family.</text>
</comment>
<dbReference type="InterPro" id="IPR015655">
    <property type="entry name" value="PP2C"/>
</dbReference>
<dbReference type="Gene3D" id="3.60.40.10">
    <property type="entry name" value="PPM-type phosphatase domain"/>
    <property type="match status" value="1"/>
</dbReference>
<dbReference type="EC" id="3.1.3.43" evidence="7"/>
<dbReference type="PROSITE" id="PS51746">
    <property type="entry name" value="PPM_2"/>
    <property type="match status" value="1"/>
</dbReference>
<keyword evidence="2 4" id="KW-0378">Hydrolase</keyword>
<dbReference type="InterPro" id="IPR001932">
    <property type="entry name" value="PPM-type_phosphatase-like_dom"/>
</dbReference>
<dbReference type="EMBL" id="JAPUFD010000007">
    <property type="protein sequence ID" value="MDI1488486.1"/>
    <property type="molecule type" value="Genomic_DNA"/>
</dbReference>
<dbReference type="GO" id="GO:0046872">
    <property type="term" value="F:metal ion binding"/>
    <property type="evidence" value="ECO:0007669"/>
    <property type="project" value="UniProtKB-KW"/>
</dbReference>
<keyword evidence="3 4" id="KW-0904">Protein phosphatase</keyword>